<comment type="caution">
    <text evidence="3">The sequence shown here is derived from an EMBL/GenBank/DDBJ whole genome shotgun (WGS) entry which is preliminary data.</text>
</comment>
<evidence type="ECO:0000259" key="2">
    <source>
        <dbReference type="Pfam" id="PF01882"/>
    </source>
</evidence>
<keyword evidence="1" id="KW-0812">Transmembrane</keyword>
<keyword evidence="1" id="KW-0472">Membrane</keyword>
<dbReference type="Pfam" id="PF01882">
    <property type="entry name" value="DUF58"/>
    <property type="match status" value="1"/>
</dbReference>
<organism evidence="3 4">
    <name type="scientific">Microbacterium bandirmense</name>
    <dbReference type="NCBI Taxonomy" id="3122050"/>
    <lineage>
        <taxon>Bacteria</taxon>
        <taxon>Bacillati</taxon>
        <taxon>Actinomycetota</taxon>
        <taxon>Actinomycetes</taxon>
        <taxon>Micrococcales</taxon>
        <taxon>Microbacteriaceae</taxon>
        <taxon>Microbacterium</taxon>
    </lineage>
</organism>
<dbReference type="PANTHER" id="PTHR33608:SF14">
    <property type="entry name" value="POSSIBLE CONSERVED SECRETED PROTEIN"/>
    <property type="match status" value="1"/>
</dbReference>
<evidence type="ECO:0000313" key="3">
    <source>
        <dbReference type="EMBL" id="MEJ1086832.1"/>
    </source>
</evidence>
<sequence>MTSSPAQANRRPSPSVFFGLVGVIVLLVAGTMLSRPDLIAVALPLALWLATALTARRGDAPVVEIERMPDAHDGPVPDGLLRDDIVVRSDAEMVELSVNHAERHRRRVFVSGHARLRAVARPLHSGPLRTVEAAARALDVDAGALGVPQREVVMDRAVAPVARRLPRMPLAPRLTGLHGAHEGIRPGHGGDFRDIHPFAPGDELRRVDWKATARAARRPGELLIRRTNTLSDASAVIMMDTADDLGTIVATWGAPDLERSGVTSLDQARSAARSIAEATVAQGDRIAFHTLAQGGRSVRSGGGSRHLARVVAEIASSGRAGDDSRFRRTPPVPHGSIIYVLSTFFDGAAAEIAVRWRAGGHRVVAVDTLPPLDRHRLSEERGLALEVLLAERQDMLHGLRESGVDIIHWAQDPDAELTALRRAGAHGVIGVGR</sequence>
<feature type="transmembrane region" description="Helical" evidence="1">
    <location>
        <begin position="12"/>
        <end position="32"/>
    </location>
</feature>
<evidence type="ECO:0000313" key="4">
    <source>
        <dbReference type="Proteomes" id="UP001371224"/>
    </source>
</evidence>
<dbReference type="Proteomes" id="UP001371224">
    <property type="component" value="Unassembled WGS sequence"/>
</dbReference>
<dbReference type="EMBL" id="JBBDGM010000001">
    <property type="protein sequence ID" value="MEJ1086832.1"/>
    <property type="molecule type" value="Genomic_DNA"/>
</dbReference>
<dbReference type="RefSeq" id="WP_337330514.1">
    <property type="nucleotide sequence ID" value="NZ_JBBDGM010000001.1"/>
</dbReference>
<name>A0ABU8L911_9MICO</name>
<proteinExistence type="predicted"/>
<dbReference type="InterPro" id="IPR002881">
    <property type="entry name" value="DUF58"/>
</dbReference>
<evidence type="ECO:0000256" key="1">
    <source>
        <dbReference type="SAM" id="Phobius"/>
    </source>
</evidence>
<reference evidence="3 4" key="1">
    <citation type="submission" date="2024-02" db="EMBL/GenBank/DDBJ databases">
        <authorList>
            <person name="Saticioglu I.B."/>
        </authorList>
    </citation>
    <scope>NUCLEOTIDE SEQUENCE [LARGE SCALE GENOMIC DNA]</scope>
    <source>
        <strain evidence="3 4">Mu-80</strain>
    </source>
</reference>
<gene>
    <name evidence="3" type="ORF">WDU99_00695</name>
</gene>
<keyword evidence="1" id="KW-1133">Transmembrane helix</keyword>
<feature type="domain" description="DUF58" evidence="2">
    <location>
        <begin position="197"/>
        <end position="373"/>
    </location>
</feature>
<protein>
    <submittedName>
        <fullName evidence="3">DUF58 domain-containing protein</fullName>
    </submittedName>
</protein>
<dbReference type="PANTHER" id="PTHR33608">
    <property type="entry name" value="BLL2464 PROTEIN"/>
    <property type="match status" value="1"/>
</dbReference>
<accession>A0ABU8L911</accession>
<keyword evidence="4" id="KW-1185">Reference proteome</keyword>